<protein>
    <submittedName>
        <fullName evidence="1">Putative ovule protein</fullName>
    </submittedName>
</protein>
<evidence type="ECO:0000313" key="1">
    <source>
        <dbReference type="EMBL" id="JAP13722.1"/>
    </source>
</evidence>
<reference evidence="1" key="1">
    <citation type="submission" date="2015-12" db="EMBL/GenBank/DDBJ databases">
        <title>Gene expression during late stages of embryo sac development: a critical building block for successful pollen-pistil interactions.</title>
        <authorList>
            <person name="Liu Y."/>
            <person name="Joly V."/>
            <person name="Sabar M."/>
            <person name="Matton D.P."/>
        </authorList>
    </citation>
    <scope>NUCLEOTIDE SEQUENCE</scope>
</reference>
<accession>A0A0V0H0P8</accession>
<name>A0A0V0H0P8_SOLCH</name>
<organism evidence="1">
    <name type="scientific">Solanum chacoense</name>
    <name type="common">Chaco potato</name>
    <dbReference type="NCBI Taxonomy" id="4108"/>
    <lineage>
        <taxon>Eukaryota</taxon>
        <taxon>Viridiplantae</taxon>
        <taxon>Streptophyta</taxon>
        <taxon>Embryophyta</taxon>
        <taxon>Tracheophyta</taxon>
        <taxon>Spermatophyta</taxon>
        <taxon>Magnoliopsida</taxon>
        <taxon>eudicotyledons</taxon>
        <taxon>Gunneridae</taxon>
        <taxon>Pentapetalae</taxon>
        <taxon>asterids</taxon>
        <taxon>lamiids</taxon>
        <taxon>Solanales</taxon>
        <taxon>Solanaceae</taxon>
        <taxon>Solanoideae</taxon>
        <taxon>Solaneae</taxon>
        <taxon>Solanum</taxon>
    </lineage>
</organism>
<proteinExistence type="predicted"/>
<dbReference type="EMBL" id="GEDG01027617">
    <property type="protein sequence ID" value="JAP13722.1"/>
    <property type="molecule type" value="Transcribed_RNA"/>
</dbReference>
<sequence>MYTRACSNSTSQPLGKFMFRHYLLSQICFWGSQRLLQEEAKLAFWRFWITYNLIIAMRFPTQQAS</sequence>
<dbReference type="AlphaFoldDB" id="A0A0V0H0P8"/>